<sequence>MNKIARRQVDILGVKIDSSSTSSLLRFVRSRLSKFPSESDKNEKFYIVTLNPEQVMRAQTDPVFADILNSSDLAIPDGIGLVAAHKFLTLPRTRSIFLRPFLYFAQGLGVGFSVLFDRKWLESDLKSLQGRIIFMDLIQLANEKGWKVILIGDKNKSAQKAVTALSKNYKKVHLIGMEGPNLDEDANPKSEKDIEIEKKAVEKIQQEKPHLLFVGFGAPKQEKWLYRWYDKLQIGGAMVVGGTFDYISGKTKFPPMWIANLGLEWLWRLLTGSQKWERIKIAVIDFPLKIFWAKLVNGY</sequence>
<dbReference type="EMBL" id="MGGE01000005">
    <property type="protein sequence ID" value="OGM21802.1"/>
    <property type="molecule type" value="Genomic_DNA"/>
</dbReference>
<organism evidence="3 4">
    <name type="scientific">Candidatus Woesebacteria bacterium RIFCSPHIGHO2_01_FULL_38_9</name>
    <dbReference type="NCBI Taxonomy" id="1802492"/>
    <lineage>
        <taxon>Bacteria</taxon>
        <taxon>Candidatus Woeseibacteriota</taxon>
    </lineage>
</organism>
<comment type="caution">
    <text evidence="3">The sequence shown here is derived from an EMBL/GenBank/DDBJ whole genome shotgun (WGS) entry which is preliminary data.</text>
</comment>
<dbReference type="NCBIfam" id="TIGR00696">
    <property type="entry name" value="wecG_tagA_cpsF"/>
    <property type="match status" value="1"/>
</dbReference>
<dbReference type="Pfam" id="PF03808">
    <property type="entry name" value="Glyco_tran_WecG"/>
    <property type="match status" value="1"/>
</dbReference>
<dbReference type="Proteomes" id="UP000178419">
    <property type="component" value="Unassembled WGS sequence"/>
</dbReference>
<dbReference type="InterPro" id="IPR004629">
    <property type="entry name" value="WecG_TagA_CpsF"/>
</dbReference>
<dbReference type="CDD" id="cd06533">
    <property type="entry name" value="Glyco_transf_WecG_TagA"/>
    <property type="match status" value="1"/>
</dbReference>
<reference evidence="3 4" key="1">
    <citation type="journal article" date="2016" name="Nat. Commun.">
        <title>Thousands of microbial genomes shed light on interconnected biogeochemical processes in an aquifer system.</title>
        <authorList>
            <person name="Anantharaman K."/>
            <person name="Brown C.T."/>
            <person name="Hug L.A."/>
            <person name="Sharon I."/>
            <person name="Castelle C.J."/>
            <person name="Probst A.J."/>
            <person name="Thomas B.C."/>
            <person name="Singh A."/>
            <person name="Wilkins M.J."/>
            <person name="Karaoz U."/>
            <person name="Brodie E.L."/>
            <person name="Williams K.H."/>
            <person name="Hubbard S.S."/>
            <person name="Banfield J.F."/>
        </authorList>
    </citation>
    <scope>NUCLEOTIDE SEQUENCE [LARGE SCALE GENOMIC DNA]</scope>
</reference>
<proteinExistence type="predicted"/>
<accession>A0A1F7Y3G7</accession>
<name>A0A1F7Y3G7_9BACT</name>
<keyword evidence="1" id="KW-0328">Glycosyltransferase</keyword>
<dbReference type="PANTHER" id="PTHR34136:SF1">
    <property type="entry name" value="UDP-N-ACETYL-D-MANNOSAMINURONIC ACID TRANSFERASE"/>
    <property type="match status" value="1"/>
</dbReference>
<evidence type="ECO:0000256" key="2">
    <source>
        <dbReference type="ARBA" id="ARBA00022679"/>
    </source>
</evidence>
<keyword evidence="2" id="KW-0808">Transferase</keyword>
<evidence type="ECO:0000313" key="4">
    <source>
        <dbReference type="Proteomes" id="UP000178419"/>
    </source>
</evidence>
<dbReference type="PANTHER" id="PTHR34136">
    <property type="match status" value="1"/>
</dbReference>
<gene>
    <name evidence="3" type="ORF">A2714_03290</name>
</gene>
<evidence type="ECO:0000256" key="1">
    <source>
        <dbReference type="ARBA" id="ARBA00022676"/>
    </source>
</evidence>
<dbReference type="GO" id="GO:0016758">
    <property type="term" value="F:hexosyltransferase activity"/>
    <property type="evidence" value="ECO:0007669"/>
    <property type="project" value="TreeGrafter"/>
</dbReference>
<protein>
    <submittedName>
        <fullName evidence="3">Uncharacterized protein</fullName>
    </submittedName>
</protein>
<dbReference type="AlphaFoldDB" id="A0A1F7Y3G7"/>
<evidence type="ECO:0000313" key="3">
    <source>
        <dbReference type="EMBL" id="OGM21802.1"/>
    </source>
</evidence>